<dbReference type="InterPro" id="IPR050588">
    <property type="entry name" value="WNK_Ser-Thr_kinase"/>
</dbReference>
<evidence type="ECO:0000256" key="7">
    <source>
        <dbReference type="ARBA" id="ARBA00047899"/>
    </source>
</evidence>
<gene>
    <name evidence="13" type="ORF">K2173_023818</name>
</gene>
<evidence type="ECO:0000256" key="9">
    <source>
        <dbReference type="PIRSR" id="PIRSR000615-1"/>
    </source>
</evidence>
<keyword evidence="10" id="KW-0479">Metal-binding</keyword>
<feature type="domain" description="Protein kinase" evidence="12">
    <location>
        <begin position="27"/>
        <end position="285"/>
    </location>
</feature>
<dbReference type="FunFam" id="3.30.200.20:FF:000075">
    <property type="entry name" value="Probable serine/threonine-protein kinase WNK1"/>
    <property type="match status" value="1"/>
</dbReference>
<evidence type="ECO:0000256" key="10">
    <source>
        <dbReference type="PIRSR" id="PIRSR000615-3"/>
    </source>
</evidence>
<dbReference type="PROSITE" id="PS50011">
    <property type="entry name" value="PROTEIN_KINASE_DOM"/>
    <property type="match status" value="1"/>
</dbReference>
<keyword evidence="10" id="KW-0460">Magnesium</keyword>
<evidence type="ECO:0000259" key="12">
    <source>
        <dbReference type="PROSITE" id="PS50011"/>
    </source>
</evidence>
<protein>
    <recommendedName>
        <fullName evidence="1">non-specific serine/threonine protein kinase</fullName>
        <ecNumber evidence="1">2.7.11.1</ecNumber>
    </recommendedName>
</protein>
<dbReference type="AlphaFoldDB" id="A0AAV8TI33"/>
<comment type="catalytic activity">
    <reaction evidence="8">
        <text>L-seryl-[protein] + ATP = O-phospho-L-seryl-[protein] + ADP + H(+)</text>
        <dbReference type="Rhea" id="RHEA:17989"/>
        <dbReference type="Rhea" id="RHEA-COMP:9863"/>
        <dbReference type="Rhea" id="RHEA-COMP:11604"/>
        <dbReference type="ChEBI" id="CHEBI:15378"/>
        <dbReference type="ChEBI" id="CHEBI:29999"/>
        <dbReference type="ChEBI" id="CHEBI:30616"/>
        <dbReference type="ChEBI" id="CHEBI:83421"/>
        <dbReference type="ChEBI" id="CHEBI:456216"/>
        <dbReference type="EC" id="2.7.11.1"/>
    </reaction>
</comment>
<dbReference type="SUPFAM" id="SSF56112">
    <property type="entry name" value="Protein kinase-like (PK-like)"/>
    <property type="match status" value="1"/>
</dbReference>
<dbReference type="FunFam" id="1.10.510.10:FF:000046">
    <property type="entry name" value="probable serine/threonine-protein kinase WNK9"/>
    <property type="match status" value="1"/>
</dbReference>
<dbReference type="GO" id="GO:0004674">
    <property type="term" value="F:protein serine/threonine kinase activity"/>
    <property type="evidence" value="ECO:0007669"/>
    <property type="project" value="UniProtKB-KW"/>
</dbReference>
<evidence type="ECO:0000256" key="2">
    <source>
        <dbReference type="ARBA" id="ARBA00022527"/>
    </source>
</evidence>
<evidence type="ECO:0000256" key="1">
    <source>
        <dbReference type="ARBA" id="ARBA00012513"/>
    </source>
</evidence>
<evidence type="ECO:0000313" key="13">
    <source>
        <dbReference type="EMBL" id="KAJ8766571.1"/>
    </source>
</evidence>
<evidence type="ECO:0000256" key="6">
    <source>
        <dbReference type="ARBA" id="ARBA00022840"/>
    </source>
</evidence>
<dbReference type="InterPro" id="IPR000719">
    <property type="entry name" value="Prot_kinase_dom"/>
</dbReference>
<feature type="region of interest" description="Disordered" evidence="11">
    <location>
        <begin position="272"/>
        <end position="299"/>
    </location>
</feature>
<dbReference type="PANTHER" id="PTHR13902">
    <property type="entry name" value="SERINE/THREONINE-PROTEIN KINASE WNK WITH NO LYSINE -RELATED"/>
    <property type="match status" value="1"/>
</dbReference>
<feature type="compositionally biased region" description="Acidic residues" evidence="11">
    <location>
        <begin position="285"/>
        <end position="299"/>
    </location>
</feature>
<dbReference type="GO" id="GO:0046872">
    <property type="term" value="F:metal ion binding"/>
    <property type="evidence" value="ECO:0007669"/>
    <property type="project" value="UniProtKB-KW"/>
</dbReference>
<feature type="active site" description="Proton acceptor" evidence="9">
    <location>
        <position position="155"/>
    </location>
</feature>
<dbReference type="InterPro" id="IPR011009">
    <property type="entry name" value="Kinase-like_dom_sf"/>
</dbReference>
<keyword evidence="14" id="KW-1185">Reference proteome</keyword>
<keyword evidence="3" id="KW-0808">Transferase</keyword>
<feature type="binding site" evidence="10">
    <location>
        <position position="160"/>
    </location>
    <ligand>
        <name>Mg(2+)</name>
        <dbReference type="ChEBI" id="CHEBI:18420"/>
    </ligand>
</feature>
<evidence type="ECO:0000256" key="5">
    <source>
        <dbReference type="ARBA" id="ARBA00022777"/>
    </source>
</evidence>
<evidence type="ECO:0000256" key="11">
    <source>
        <dbReference type="SAM" id="MobiDB-lite"/>
    </source>
</evidence>
<feature type="binding site" evidence="10">
    <location>
        <position position="174"/>
    </location>
    <ligand>
        <name>Mg(2+)</name>
        <dbReference type="ChEBI" id="CHEBI:18420"/>
    </ligand>
</feature>
<comment type="caution">
    <text evidence="13">The sequence shown here is derived from an EMBL/GenBank/DDBJ whole genome shotgun (WGS) entry which is preliminary data.</text>
</comment>
<evidence type="ECO:0000256" key="3">
    <source>
        <dbReference type="ARBA" id="ARBA00022679"/>
    </source>
</evidence>
<keyword evidence="5" id="KW-0418">Kinase</keyword>
<reference evidence="13 14" key="1">
    <citation type="submission" date="2021-09" db="EMBL/GenBank/DDBJ databases">
        <title>Genomic insights and catalytic innovation underlie evolution of tropane alkaloids biosynthesis.</title>
        <authorList>
            <person name="Wang Y.-J."/>
            <person name="Tian T."/>
            <person name="Huang J.-P."/>
            <person name="Huang S.-X."/>
        </authorList>
    </citation>
    <scope>NUCLEOTIDE SEQUENCE [LARGE SCALE GENOMIC DNA]</scope>
    <source>
        <strain evidence="13">KIB-2018</strain>
        <tissue evidence="13">Leaf</tissue>
    </source>
</reference>
<dbReference type="SMART" id="SM00220">
    <property type="entry name" value="S_TKc"/>
    <property type="match status" value="1"/>
</dbReference>
<dbReference type="Gene3D" id="3.30.200.20">
    <property type="entry name" value="Phosphorylase Kinase, domain 1"/>
    <property type="match status" value="1"/>
</dbReference>
<organism evidence="13 14">
    <name type="scientific">Erythroxylum novogranatense</name>
    <dbReference type="NCBI Taxonomy" id="1862640"/>
    <lineage>
        <taxon>Eukaryota</taxon>
        <taxon>Viridiplantae</taxon>
        <taxon>Streptophyta</taxon>
        <taxon>Embryophyta</taxon>
        <taxon>Tracheophyta</taxon>
        <taxon>Spermatophyta</taxon>
        <taxon>Magnoliopsida</taxon>
        <taxon>eudicotyledons</taxon>
        <taxon>Gunneridae</taxon>
        <taxon>Pentapetalae</taxon>
        <taxon>rosids</taxon>
        <taxon>fabids</taxon>
        <taxon>Malpighiales</taxon>
        <taxon>Erythroxylaceae</taxon>
        <taxon>Erythroxylum</taxon>
    </lineage>
</organism>
<dbReference type="Pfam" id="PF00069">
    <property type="entry name" value="Pkinase"/>
    <property type="match status" value="1"/>
</dbReference>
<proteinExistence type="predicted"/>
<dbReference type="EMBL" id="JAIWQS010000005">
    <property type="protein sequence ID" value="KAJ8766571.1"/>
    <property type="molecule type" value="Genomic_DNA"/>
</dbReference>
<dbReference type="Proteomes" id="UP001159364">
    <property type="component" value="Linkage Group LG05"/>
</dbReference>
<evidence type="ECO:0000313" key="14">
    <source>
        <dbReference type="Proteomes" id="UP001159364"/>
    </source>
</evidence>
<dbReference type="Gene3D" id="1.10.510.10">
    <property type="entry name" value="Transferase(Phosphotransferase) domain 1"/>
    <property type="match status" value="1"/>
</dbReference>
<dbReference type="GO" id="GO:0005524">
    <property type="term" value="F:ATP binding"/>
    <property type="evidence" value="ECO:0007669"/>
    <property type="project" value="UniProtKB-KW"/>
</dbReference>
<keyword evidence="4" id="KW-0547">Nucleotide-binding</keyword>
<accession>A0AAV8TI33</accession>
<sequence>MMPALNDDPLDKDSEPFVEIDPTGRYGRYEELLGSGAVKKVYRAFDQEEGIEVAWNQVKLRIFTDDPTMLDRLYSEVRLLRDLKNKNIISLYSVWRDEDHNTLNFITEVCTSGNLREYRKKHRHVSMKALKKWSKQILKGLNYLHTHDPCVIHRDINCSNLLVNGNIGQVKIGDLGLAAIVGKNHSAHSILGTPEFMAPELYDENYTEMVDIYSFGMCVLEMVTLEIPYSECDNVAKIYKKVSSGVRPQALNKVRDPEVKAFIERCLAQPRARPSAADLLKDPFFDEIDDDESDDSTSS</sequence>
<keyword evidence="2" id="KW-0723">Serine/threonine-protein kinase</keyword>
<comment type="catalytic activity">
    <reaction evidence="7">
        <text>L-threonyl-[protein] + ATP = O-phospho-L-threonyl-[protein] + ADP + H(+)</text>
        <dbReference type="Rhea" id="RHEA:46608"/>
        <dbReference type="Rhea" id="RHEA-COMP:11060"/>
        <dbReference type="Rhea" id="RHEA-COMP:11605"/>
        <dbReference type="ChEBI" id="CHEBI:15378"/>
        <dbReference type="ChEBI" id="CHEBI:30013"/>
        <dbReference type="ChEBI" id="CHEBI:30616"/>
        <dbReference type="ChEBI" id="CHEBI:61977"/>
        <dbReference type="ChEBI" id="CHEBI:456216"/>
        <dbReference type="EC" id="2.7.11.1"/>
    </reaction>
</comment>
<dbReference type="CDD" id="cd13983">
    <property type="entry name" value="STKc_WNK"/>
    <property type="match status" value="1"/>
</dbReference>
<dbReference type="EC" id="2.7.11.1" evidence="1"/>
<evidence type="ECO:0000256" key="8">
    <source>
        <dbReference type="ARBA" id="ARBA00048679"/>
    </source>
</evidence>
<name>A0AAV8TI33_9ROSI</name>
<keyword evidence="6" id="KW-0067">ATP-binding</keyword>
<evidence type="ECO:0000256" key="4">
    <source>
        <dbReference type="ARBA" id="ARBA00022741"/>
    </source>
</evidence>